<dbReference type="InterPro" id="IPR000315">
    <property type="entry name" value="Znf_B-box"/>
</dbReference>
<comment type="subunit">
    <text evidence="2">Can form homodimers and homotrimers. In addition to lower-order dimerization, also exhibits a higher-order multimerization and both low- and high-order multimerizations are essential for its restriction activity. Interacts with BTBD1 and BTBD2. Interacts with PSMC4, PSMC5, PSMD7 and HSPA8/HSC70. Interacts (via B30.2/SPRY domain) with HSPA1A/B. Interacts with PSMC2, MAP3K7/TAK1, TAB2 and TAB3. Interacts with SQSTM1. Interacts with TRIM6 and TRIM34. Interacts with ULK1 (phosphorylated form), GABARAP, GABARAPL1, GABARAPL2, MAP1LC3A, MAP1LC3C and BECN1.</text>
</comment>
<dbReference type="PROSITE" id="PS00518">
    <property type="entry name" value="ZF_RING_1"/>
    <property type="match status" value="1"/>
</dbReference>
<dbReference type="Gene3D" id="3.30.40.10">
    <property type="entry name" value="Zinc/RING finger domain, C3HC4 (zinc finger)"/>
    <property type="match status" value="1"/>
</dbReference>
<keyword evidence="13" id="KW-0072">Autophagy</keyword>
<name>A0A2K5CSR5_AOTNA</name>
<dbReference type="InterPro" id="IPR001870">
    <property type="entry name" value="B30.2/SPRY"/>
</dbReference>
<dbReference type="SUPFAM" id="SSF57845">
    <property type="entry name" value="B-box zinc-binding domain"/>
    <property type="match status" value="1"/>
</dbReference>
<dbReference type="InterPro" id="IPR013083">
    <property type="entry name" value="Znf_RING/FYVE/PHD"/>
</dbReference>
<dbReference type="SUPFAM" id="SSF57850">
    <property type="entry name" value="RING/U-box"/>
    <property type="match status" value="1"/>
</dbReference>
<evidence type="ECO:0000259" key="21">
    <source>
        <dbReference type="PROSITE" id="PS50188"/>
    </source>
</evidence>
<dbReference type="SMART" id="SM00184">
    <property type="entry name" value="RING"/>
    <property type="match status" value="1"/>
</dbReference>
<dbReference type="InterPro" id="IPR013320">
    <property type="entry name" value="ConA-like_dom_sf"/>
</dbReference>
<keyword evidence="6" id="KW-0479">Metal-binding</keyword>
<feature type="domain" description="B30.2/SPRY" evidence="21">
    <location>
        <begin position="269"/>
        <end position="451"/>
    </location>
</feature>
<dbReference type="GO" id="GO:0016740">
    <property type="term" value="F:transferase activity"/>
    <property type="evidence" value="ECO:0007669"/>
    <property type="project" value="UniProtKB-KW"/>
</dbReference>
<dbReference type="OMA" id="FHFNFAF"/>
<dbReference type="InterPro" id="IPR001841">
    <property type="entry name" value="Znf_RING"/>
</dbReference>
<evidence type="ECO:0000256" key="17">
    <source>
        <dbReference type="ARBA" id="ARBA00033283"/>
    </source>
</evidence>
<dbReference type="Gene3D" id="2.60.120.920">
    <property type="match status" value="1"/>
</dbReference>
<dbReference type="UniPathway" id="UPA00143"/>
<keyword evidence="14" id="KW-0175">Coiled coil</keyword>
<dbReference type="Proteomes" id="UP000233020">
    <property type="component" value="Unplaced"/>
</dbReference>
<dbReference type="InterPro" id="IPR050143">
    <property type="entry name" value="TRIM/RBCC"/>
</dbReference>
<organism evidence="22 23">
    <name type="scientific">Aotus nancymaae</name>
    <name type="common">Ma's night monkey</name>
    <dbReference type="NCBI Taxonomy" id="37293"/>
    <lineage>
        <taxon>Eukaryota</taxon>
        <taxon>Metazoa</taxon>
        <taxon>Chordata</taxon>
        <taxon>Craniata</taxon>
        <taxon>Vertebrata</taxon>
        <taxon>Euteleostomi</taxon>
        <taxon>Mammalia</taxon>
        <taxon>Eutheria</taxon>
        <taxon>Euarchontoglires</taxon>
        <taxon>Primates</taxon>
        <taxon>Haplorrhini</taxon>
        <taxon>Platyrrhini</taxon>
        <taxon>Aotidae</taxon>
        <taxon>Aotus</taxon>
    </lineage>
</organism>
<evidence type="ECO:0000256" key="13">
    <source>
        <dbReference type="ARBA" id="ARBA00023006"/>
    </source>
</evidence>
<dbReference type="KEGG" id="anan:105711936"/>
<dbReference type="InterPro" id="IPR003879">
    <property type="entry name" value="Butyrophylin_SPRY"/>
</dbReference>
<evidence type="ECO:0000256" key="6">
    <source>
        <dbReference type="ARBA" id="ARBA00022723"/>
    </source>
</evidence>
<evidence type="ECO:0000256" key="4">
    <source>
        <dbReference type="ARBA" id="ARBA00022588"/>
    </source>
</evidence>
<evidence type="ECO:0000256" key="9">
    <source>
        <dbReference type="ARBA" id="ARBA00022833"/>
    </source>
</evidence>
<feature type="domain" description="B box-type" evidence="20">
    <location>
        <begin position="88"/>
        <end position="129"/>
    </location>
</feature>
<dbReference type="SMART" id="SM00336">
    <property type="entry name" value="BBOX"/>
    <property type="match status" value="1"/>
</dbReference>
<keyword evidence="12" id="KW-0007">Acetylation</keyword>
<keyword evidence="9" id="KW-0862">Zinc</keyword>
<evidence type="ECO:0000256" key="1">
    <source>
        <dbReference type="ARBA" id="ARBA00004906"/>
    </source>
</evidence>
<dbReference type="InterPro" id="IPR003877">
    <property type="entry name" value="SPRY_dom"/>
</dbReference>
<dbReference type="GO" id="GO:0045087">
    <property type="term" value="P:innate immune response"/>
    <property type="evidence" value="ECO:0007669"/>
    <property type="project" value="UniProtKB-KW"/>
</dbReference>
<evidence type="ECO:0000259" key="20">
    <source>
        <dbReference type="PROSITE" id="PS50119"/>
    </source>
</evidence>
<keyword evidence="8" id="KW-0833">Ubl conjugation pathway</keyword>
<evidence type="ECO:0000313" key="22">
    <source>
        <dbReference type="Ensembl" id="ENSANAP00000011734.1"/>
    </source>
</evidence>
<dbReference type="GO" id="GO:0006914">
    <property type="term" value="P:autophagy"/>
    <property type="evidence" value="ECO:0007669"/>
    <property type="project" value="UniProtKB-KW"/>
</dbReference>
<dbReference type="SUPFAM" id="SSF49899">
    <property type="entry name" value="Concanavalin A-like lectins/glucanases"/>
    <property type="match status" value="1"/>
</dbReference>
<dbReference type="SMART" id="SM00449">
    <property type="entry name" value="SPRY"/>
    <property type="match status" value="1"/>
</dbReference>
<dbReference type="GeneID" id="105711936"/>
<evidence type="ECO:0000256" key="5">
    <source>
        <dbReference type="ARBA" id="ARBA00022679"/>
    </source>
</evidence>
<keyword evidence="15" id="KW-0051">Antiviral defense</keyword>
<dbReference type="CDD" id="cd19783">
    <property type="entry name" value="Bbox2_TRIM43-like"/>
    <property type="match status" value="1"/>
</dbReference>
<evidence type="ECO:0000256" key="11">
    <source>
        <dbReference type="ARBA" id="ARBA00022859"/>
    </source>
</evidence>
<dbReference type="PANTHER" id="PTHR24103">
    <property type="entry name" value="E3 UBIQUITIN-PROTEIN LIGASE TRIM"/>
    <property type="match status" value="1"/>
</dbReference>
<dbReference type="Ensembl" id="ENSANAT00000029547.1">
    <property type="protein sequence ID" value="ENSANAP00000011734.1"/>
    <property type="gene ID" value="ENSANAG00000023802.1"/>
</dbReference>
<reference evidence="22" key="1">
    <citation type="submission" date="2025-08" db="UniProtKB">
        <authorList>
            <consortium name="Ensembl"/>
        </authorList>
    </citation>
    <scope>IDENTIFICATION</scope>
</reference>
<dbReference type="PROSITE" id="PS50119">
    <property type="entry name" value="ZF_BBOX"/>
    <property type="match status" value="1"/>
</dbReference>
<evidence type="ECO:0000256" key="15">
    <source>
        <dbReference type="ARBA" id="ARBA00023118"/>
    </source>
</evidence>
<keyword evidence="10" id="KW-0832">Ubl conjugation</keyword>
<dbReference type="InterPro" id="IPR043136">
    <property type="entry name" value="B30.2/SPRY_sf"/>
</dbReference>
<dbReference type="GO" id="GO:0016567">
    <property type="term" value="P:protein ubiquitination"/>
    <property type="evidence" value="ECO:0007669"/>
    <property type="project" value="UniProtKB-UniPathway"/>
</dbReference>
<evidence type="ECO:0000256" key="14">
    <source>
        <dbReference type="ARBA" id="ARBA00023054"/>
    </source>
</evidence>
<evidence type="ECO:0000256" key="12">
    <source>
        <dbReference type="ARBA" id="ARBA00022990"/>
    </source>
</evidence>
<evidence type="ECO:0000256" key="2">
    <source>
        <dbReference type="ARBA" id="ARBA00011109"/>
    </source>
</evidence>
<dbReference type="PROSITE" id="PS50188">
    <property type="entry name" value="B302_SPRY"/>
    <property type="match status" value="1"/>
</dbReference>
<dbReference type="PROSITE" id="PS50089">
    <property type="entry name" value="ZF_RING_2"/>
    <property type="match status" value="1"/>
</dbReference>
<evidence type="ECO:0000256" key="3">
    <source>
        <dbReference type="ARBA" id="ARBA00014825"/>
    </source>
</evidence>
<evidence type="ECO:0000256" key="10">
    <source>
        <dbReference type="ARBA" id="ARBA00022843"/>
    </source>
</evidence>
<keyword evidence="11" id="KW-0391">Immunity</keyword>
<dbReference type="GO" id="GO:0008270">
    <property type="term" value="F:zinc ion binding"/>
    <property type="evidence" value="ECO:0007669"/>
    <property type="project" value="UniProtKB-KW"/>
</dbReference>
<evidence type="ECO:0000259" key="19">
    <source>
        <dbReference type="PROSITE" id="PS50089"/>
    </source>
</evidence>
<feature type="domain" description="RING-type" evidence="19">
    <location>
        <begin position="15"/>
        <end position="56"/>
    </location>
</feature>
<protein>
    <recommendedName>
        <fullName evidence="3">Tripartite motif-containing protein 5</fullName>
    </recommendedName>
    <alternativeName>
        <fullName evidence="17">RING-type E3 ubiquitin transferase TRIM5</fullName>
    </alternativeName>
    <alternativeName>
        <fullName evidence="16">TRIM5alpha</fullName>
    </alternativeName>
</protein>
<keyword evidence="4" id="KW-0399">Innate immunity</keyword>
<dbReference type="Gene3D" id="3.30.160.60">
    <property type="entry name" value="Classic Zinc Finger"/>
    <property type="match status" value="1"/>
</dbReference>
<dbReference type="GeneTree" id="ENSGT00940000165665"/>
<accession>A0A2K5CSR5</accession>
<evidence type="ECO:0000256" key="8">
    <source>
        <dbReference type="ARBA" id="ARBA00022786"/>
    </source>
</evidence>
<dbReference type="AlphaFoldDB" id="A0A2K5CSR5"/>
<dbReference type="Pfam" id="PF00622">
    <property type="entry name" value="SPRY"/>
    <property type="match status" value="1"/>
</dbReference>
<dbReference type="GO" id="GO:0051607">
    <property type="term" value="P:defense response to virus"/>
    <property type="evidence" value="ECO:0007669"/>
    <property type="project" value="UniProtKB-KW"/>
</dbReference>
<evidence type="ECO:0000256" key="18">
    <source>
        <dbReference type="PROSITE-ProRule" id="PRU00024"/>
    </source>
</evidence>
<keyword evidence="23" id="KW-1185">Reference proteome</keyword>
<comment type="pathway">
    <text evidence="1">Protein modification; protein ubiquitination.</text>
</comment>
<evidence type="ECO:0000313" key="23">
    <source>
        <dbReference type="Proteomes" id="UP000233020"/>
    </source>
</evidence>
<dbReference type="OrthoDB" id="9511773at2759"/>
<keyword evidence="7 18" id="KW-0863">Zinc-finger</keyword>
<dbReference type="PRINTS" id="PR01407">
    <property type="entry name" value="BUTYPHLNCDUF"/>
</dbReference>
<dbReference type="Pfam" id="PF15227">
    <property type="entry name" value="zf-C3HC4_4"/>
    <property type="match status" value="1"/>
</dbReference>
<evidence type="ECO:0000256" key="7">
    <source>
        <dbReference type="ARBA" id="ARBA00022771"/>
    </source>
</evidence>
<evidence type="ECO:0000256" key="16">
    <source>
        <dbReference type="ARBA" id="ARBA00032496"/>
    </source>
</evidence>
<keyword evidence="5" id="KW-0808">Transferase</keyword>
<sequence length="451" mass="52317">MDSGFLKAFQRTVTCPICMNYFLDPVTLDCGHSFCRPCLYLSWQDIQVLAQCSKCRKTTQQRNLKTNINLKNLASLARKASLWQFLRSEEQMCEIHRQAKKMFCEVDKSLHCLLCSNSQEHWDHRHCSIEWAAEEHQEKLLKKMQSLWEKACENHGNLNMETTRARCWKNYVSLRLEAIRAEYQKMSVFLHEEGQRNLEMLKKQGKDIFHQLTESKAKMVHKWEILRGMYEELKEMCHKPDVELLQGFGAILHRSESVLLHVPQPVNPELNAEPITGLMGRLNQFRVDITLHHEEANSRLFLCGDLGSLCIGCHRQDAPHINASESFLVWGAQTFTSGKYYWEAHVGNSWNWAFGVCDEYWKEKNHNGNIHGEEGLFLLGCVKNNVHCTLFTTSPLMLQYVPRPTSPVGLFLDYEARTVSFVDVNHSSLIYTIPNCSFSPPLWPVFCCIHF</sequence>
<dbReference type="InterPro" id="IPR017907">
    <property type="entry name" value="Znf_RING_CS"/>
</dbReference>
<reference evidence="22" key="2">
    <citation type="submission" date="2025-09" db="UniProtKB">
        <authorList>
            <consortium name="Ensembl"/>
        </authorList>
    </citation>
    <scope>IDENTIFICATION</scope>
</reference>
<proteinExistence type="predicted"/>